<evidence type="ECO:0000259" key="1">
    <source>
        <dbReference type="Pfam" id="PF00535"/>
    </source>
</evidence>
<feature type="non-terminal residue" evidence="2">
    <location>
        <position position="410"/>
    </location>
</feature>
<protein>
    <recommendedName>
        <fullName evidence="1">Glycosyltransferase 2-like domain-containing protein</fullName>
    </recommendedName>
</protein>
<accession>A0A382HMG0</accession>
<sequence>MLLRSGDLAGFARRLWRRLRGLWEALEGNTGPIDHGEWRKRWVDLTERDREVVAGWQSATRFAVSVSDGPPDAVAATAVSLEAQLHSRWAVGAEAEDADWVVDLEAGVELHPAALAAVARAVDADPDLRLVYGDYDHLDDAGRPADPCFLPDWNPDLFAGLGRVSALVARHRTVSVEQMAGLDSGVVCHLPFVLASRPVQLRDADSPPVRHRWPVGDPPPRVSVVIPTRDRGRLLEACLTSLRDGTRYPDVEVVIVDHETTERRARRLIDGLADDPDAVVVPFTGPFNFAAMCNRGVASSSGEMVVLLNNDTEVVADDWLDEFVGQLARPEVGVVGALLLFGDGTIQHAGVHPGVGGLMGHGHKHRPGDNPGYHRRLTVAHEVAAVTGACLGITRALWDRLGGLDEENLA</sequence>
<dbReference type="Pfam" id="PF00535">
    <property type="entry name" value="Glycos_transf_2"/>
    <property type="match status" value="1"/>
</dbReference>
<dbReference type="InterPro" id="IPR029044">
    <property type="entry name" value="Nucleotide-diphossugar_trans"/>
</dbReference>
<organism evidence="2">
    <name type="scientific">marine metagenome</name>
    <dbReference type="NCBI Taxonomy" id="408172"/>
    <lineage>
        <taxon>unclassified sequences</taxon>
        <taxon>metagenomes</taxon>
        <taxon>ecological metagenomes</taxon>
    </lineage>
</organism>
<dbReference type="PANTHER" id="PTHR43179:SF7">
    <property type="entry name" value="RHAMNOSYLTRANSFERASE WBBL"/>
    <property type="match status" value="1"/>
</dbReference>
<dbReference type="AlphaFoldDB" id="A0A382HMG0"/>
<reference evidence="2" key="1">
    <citation type="submission" date="2018-05" db="EMBL/GenBank/DDBJ databases">
        <authorList>
            <person name="Lanie J.A."/>
            <person name="Ng W.-L."/>
            <person name="Kazmierczak K.M."/>
            <person name="Andrzejewski T.M."/>
            <person name="Davidsen T.M."/>
            <person name="Wayne K.J."/>
            <person name="Tettelin H."/>
            <person name="Glass J.I."/>
            <person name="Rusch D."/>
            <person name="Podicherti R."/>
            <person name="Tsui H.-C.T."/>
            <person name="Winkler M.E."/>
        </authorList>
    </citation>
    <scope>NUCLEOTIDE SEQUENCE</scope>
</reference>
<evidence type="ECO:0000313" key="2">
    <source>
        <dbReference type="EMBL" id="SVB88574.1"/>
    </source>
</evidence>
<dbReference type="SUPFAM" id="SSF53448">
    <property type="entry name" value="Nucleotide-diphospho-sugar transferases"/>
    <property type="match status" value="1"/>
</dbReference>
<feature type="domain" description="Glycosyltransferase 2-like" evidence="1">
    <location>
        <begin position="223"/>
        <end position="345"/>
    </location>
</feature>
<dbReference type="EMBL" id="UINC01062197">
    <property type="protein sequence ID" value="SVB88574.1"/>
    <property type="molecule type" value="Genomic_DNA"/>
</dbReference>
<proteinExistence type="predicted"/>
<dbReference type="Gene3D" id="3.90.550.10">
    <property type="entry name" value="Spore Coat Polysaccharide Biosynthesis Protein SpsA, Chain A"/>
    <property type="match status" value="1"/>
</dbReference>
<name>A0A382HMG0_9ZZZZ</name>
<gene>
    <name evidence="2" type="ORF">METZ01_LOCUS241428</name>
</gene>
<dbReference type="InterPro" id="IPR001173">
    <property type="entry name" value="Glyco_trans_2-like"/>
</dbReference>
<dbReference type="PANTHER" id="PTHR43179">
    <property type="entry name" value="RHAMNOSYLTRANSFERASE WBBL"/>
    <property type="match status" value="1"/>
</dbReference>